<dbReference type="EMBL" id="CM016556">
    <property type="protein sequence ID" value="TKW17849.1"/>
    <property type="molecule type" value="Genomic_DNA"/>
</dbReference>
<feature type="signal peptide" evidence="1">
    <location>
        <begin position="1"/>
        <end position="20"/>
    </location>
</feature>
<sequence>MHVLCWHLQSICCPISLVCAHIHVLIPKWPPEFLYSIHKKKKKS</sequence>
<feature type="chain" id="PRO_5020714342" evidence="1">
    <location>
        <begin position="21"/>
        <end position="44"/>
    </location>
</feature>
<accession>A0A4U6UUM7</accession>
<proteinExistence type="predicted"/>
<gene>
    <name evidence="2" type="ORF">SEVIR_5G395166v2</name>
</gene>
<evidence type="ECO:0000313" key="2">
    <source>
        <dbReference type="EMBL" id="TKW17849.1"/>
    </source>
</evidence>
<evidence type="ECO:0000256" key="1">
    <source>
        <dbReference type="SAM" id="SignalP"/>
    </source>
</evidence>
<evidence type="ECO:0000313" key="3">
    <source>
        <dbReference type="Proteomes" id="UP000298652"/>
    </source>
</evidence>
<name>A0A4U6UUM7_SETVI</name>
<organism evidence="2 3">
    <name type="scientific">Setaria viridis</name>
    <name type="common">Green bristlegrass</name>
    <name type="synonym">Setaria italica subsp. viridis</name>
    <dbReference type="NCBI Taxonomy" id="4556"/>
    <lineage>
        <taxon>Eukaryota</taxon>
        <taxon>Viridiplantae</taxon>
        <taxon>Streptophyta</taxon>
        <taxon>Embryophyta</taxon>
        <taxon>Tracheophyta</taxon>
        <taxon>Spermatophyta</taxon>
        <taxon>Magnoliopsida</taxon>
        <taxon>Liliopsida</taxon>
        <taxon>Poales</taxon>
        <taxon>Poaceae</taxon>
        <taxon>PACMAD clade</taxon>
        <taxon>Panicoideae</taxon>
        <taxon>Panicodae</taxon>
        <taxon>Paniceae</taxon>
        <taxon>Cenchrinae</taxon>
        <taxon>Setaria</taxon>
    </lineage>
</organism>
<dbReference type="Gramene" id="TKW17849">
    <property type="protein sequence ID" value="TKW17849"/>
    <property type="gene ID" value="SEVIR_5G395166v2"/>
</dbReference>
<keyword evidence="3" id="KW-1185">Reference proteome</keyword>
<dbReference type="Proteomes" id="UP000298652">
    <property type="component" value="Chromosome 5"/>
</dbReference>
<dbReference type="AlphaFoldDB" id="A0A4U6UUM7"/>
<keyword evidence="1" id="KW-0732">Signal</keyword>
<protein>
    <submittedName>
        <fullName evidence="2">Uncharacterized protein</fullName>
    </submittedName>
</protein>
<reference evidence="2" key="1">
    <citation type="submission" date="2019-03" db="EMBL/GenBank/DDBJ databases">
        <title>WGS assembly of Setaria viridis.</title>
        <authorList>
            <person name="Huang P."/>
            <person name="Jenkins J."/>
            <person name="Grimwood J."/>
            <person name="Barry K."/>
            <person name="Healey A."/>
            <person name="Mamidi S."/>
            <person name="Sreedasyam A."/>
            <person name="Shu S."/>
            <person name="Feldman M."/>
            <person name="Wu J."/>
            <person name="Yu Y."/>
            <person name="Chen C."/>
            <person name="Johnson J."/>
            <person name="Rokhsar D."/>
            <person name="Baxter I."/>
            <person name="Schmutz J."/>
            <person name="Brutnell T."/>
            <person name="Kellogg E."/>
        </authorList>
    </citation>
    <scope>NUCLEOTIDE SEQUENCE [LARGE SCALE GENOMIC DNA]</scope>
</reference>